<evidence type="ECO:0000259" key="1">
    <source>
        <dbReference type="Pfam" id="PF01965"/>
    </source>
</evidence>
<dbReference type="Proteomes" id="UP001651158">
    <property type="component" value="Unassembled WGS sequence"/>
</dbReference>
<gene>
    <name evidence="2" type="ORF">TcWFU_003717</name>
</gene>
<dbReference type="InterPro" id="IPR029062">
    <property type="entry name" value="Class_I_gatase-like"/>
</dbReference>
<dbReference type="EMBL" id="JAKROA010000003">
    <property type="protein sequence ID" value="KAL5108763.1"/>
    <property type="molecule type" value="Genomic_DNA"/>
</dbReference>
<reference evidence="2 3" key="1">
    <citation type="journal article" date="2022" name="Front. Cell. Infect. Microbiol.">
        <title>The Genomes of Two Strains of Taenia crassiceps the Animal Model for the Study of Human Cysticercosis.</title>
        <authorList>
            <person name="Bobes R.J."/>
            <person name="Estrada K."/>
            <person name="Rios-Valencia D.G."/>
            <person name="Calderon-Gallegos A."/>
            <person name="de la Torre P."/>
            <person name="Carrero J.C."/>
            <person name="Sanchez-Flores A."/>
            <person name="Laclette J.P."/>
        </authorList>
    </citation>
    <scope>NUCLEOTIDE SEQUENCE [LARGE SCALE GENOMIC DNA]</scope>
    <source>
        <strain evidence="2">WFUcys</strain>
    </source>
</reference>
<dbReference type="Pfam" id="PF01965">
    <property type="entry name" value="DJ-1_PfpI"/>
    <property type="match status" value="2"/>
</dbReference>
<comment type="caution">
    <text evidence="2">The sequence shown here is derived from an EMBL/GenBank/DDBJ whole genome shotgun (WGS) entry which is preliminary data.</text>
</comment>
<accession>A0ABR4QGR7</accession>
<sequence>MPPPSKSLLISCFSSGYWCPSLGISGDIEVEPYIAEMRHRQLQDGEIEGQVEARGLHFWPQIELFKMTKTALVLLACGAEELETIAVVDILVRAKVKVVVAGVGGPSVVTCSRGVKIQPDVALADVVGTAFDLVYLPGVLKDQYENKRYIAAICAAPCALKAHEIGKGAKVTSYPSMKGDLDAYYNYAEDTIVEDGHLLTSRGPGTATAFGLRLAELLTDHATAKSVASGMLLPF</sequence>
<protein>
    <submittedName>
        <fullName evidence="2">Protein dj-1beta</fullName>
    </submittedName>
</protein>
<dbReference type="NCBIfam" id="TIGR01383">
    <property type="entry name" value="not_thiJ"/>
    <property type="match status" value="1"/>
</dbReference>
<dbReference type="InterPro" id="IPR002818">
    <property type="entry name" value="DJ-1/PfpI"/>
</dbReference>
<dbReference type="InterPro" id="IPR050325">
    <property type="entry name" value="Prot/Nucl_acid_deglycase"/>
</dbReference>
<proteinExistence type="predicted"/>
<organism evidence="2 3">
    <name type="scientific">Taenia crassiceps</name>
    <dbReference type="NCBI Taxonomy" id="6207"/>
    <lineage>
        <taxon>Eukaryota</taxon>
        <taxon>Metazoa</taxon>
        <taxon>Spiralia</taxon>
        <taxon>Lophotrochozoa</taxon>
        <taxon>Platyhelminthes</taxon>
        <taxon>Cestoda</taxon>
        <taxon>Eucestoda</taxon>
        <taxon>Cyclophyllidea</taxon>
        <taxon>Taeniidae</taxon>
        <taxon>Taenia</taxon>
    </lineage>
</organism>
<name>A0ABR4QGR7_9CEST</name>
<evidence type="ECO:0000313" key="2">
    <source>
        <dbReference type="EMBL" id="KAL5108763.1"/>
    </source>
</evidence>
<evidence type="ECO:0000313" key="3">
    <source>
        <dbReference type="Proteomes" id="UP001651158"/>
    </source>
</evidence>
<dbReference type="SUPFAM" id="SSF52317">
    <property type="entry name" value="Class I glutamine amidotransferase-like"/>
    <property type="match status" value="1"/>
</dbReference>
<dbReference type="PANTHER" id="PTHR48094">
    <property type="entry name" value="PROTEIN/NUCLEIC ACID DEGLYCASE DJ-1-RELATED"/>
    <property type="match status" value="1"/>
</dbReference>
<dbReference type="InterPro" id="IPR006287">
    <property type="entry name" value="DJ-1"/>
</dbReference>
<dbReference type="PANTHER" id="PTHR48094:SF12">
    <property type="entry name" value="PARKINSON DISEASE PROTEIN 7 HOMOLOG"/>
    <property type="match status" value="1"/>
</dbReference>
<dbReference type="Gene3D" id="3.40.50.880">
    <property type="match status" value="1"/>
</dbReference>
<feature type="domain" description="DJ-1/PfpI" evidence="1">
    <location>
        <begin position="140"/>
        <end position="216"/>
    </location>
</feature>
<keyword evidence="3" id="KW-1185">Reference proteome</keyword>
<feature type="domain" description="DJ-1/PfpI" evidence="1">
    <location>
        <begin position="69"/>
        <end position="138"/>
    </location>
</feature>